<keyword evidence="7 9" id="KW-0811">Translocation</keyword>
<dbReference type="Pfam" id="PF02416">
    <property type="entry name" value="TatA_B_E"/>
    <property type="match status" value="1"/>
</dbReference>
<comment type="similarity">
    <text evidence="9">Belongs to the TatB family.</text>
</comment>
<feature type="compositionally biased region" description="Low complexity" evidence="10">
    <location>
        <begin position="146"/>
        <end position="168"/>
    </location>
</feature>
<feature type="region of interest" description="Disordered" evidence="10">
    <location>
        <begin position="124"/>
        <end position="182"/>
    </location>
</feature>
<keyword evidence="8 9" id="KW-0472">Membrane</keyword>
<feature type="compositionally biased region" description="Polar residues" evidence="10">
    <location>
        <begin position="133"/>
        <end position="145"/>
    </location>
</feature>
<accession>A0A381DA17</accession>
<dbReference type="GO" id="GO:0008320">
    <property type="term" value="F:protein transmembrane transporter activity"/>
    <property type="evidence" value="ECO:0007669"/>
    <property type="project" value="UniProtKB-UniRule"/>
</dbReference>
<dbReference type="InterPro" id="IPR018448">
    <property type="entry name" value="TatB"/>
</dbReference>
<dbReference type="HAMAP" id="MF_00237">
    <property type="entry name" value="TatB"/>
    <property type="match status" value="1"/>
</dbReference>
<keyword evidence="6 9" id="KW-1133">Transmembrane helix</keyword>
<gene>
    <name evidence="11" type="ORF">CIGN_1075</name>
</gene>
<dbReference type="PANTHER" id="PTHR33162">
    <property type="entry name" value="SEC-INDEPENDENT PROTEIN TRANSLOCASE PROTEIN TATA, CHLOROPLASTIC"/>
    <property type="match status" value="1"/>
</dbReference>
<dbReference type="STRING" id="1660064.CIGN_1075"/>
<sequence>MLGMGIGEILIVAIIAVIVLGPDKLPSAMVNIAKFFKIFKQTINGAKSTFEQEIKIAELKEDAKKYKDSLTSGIDGVRKKLTFEELDELKSNVTNIAGSTQKSLADIQNEISNLNPINKLNAGFDFNDEEDQSQQPKNTITDNPANISNLPKPNLSSLNSINSNLNSNQKELKNEIQNTKEA</sequence>
<accession>A0A1X9ST06</accession>
<dbReference type="GO" id="GO:0033281">
    <property type="term" value="C:TAT protein transport complex"/>
    <property type="evidence" value="ECO:0007669"/>
    <property type="project" value="UniProtKB-UniRule"/>
</dbReference>
<comment type="subcellular location">
    <subcellularLocation>
        <location evidence="9">Cell membrane</location>
        <topology evidence="9">Single-pass membrane protein</topology>
    </subcellularLocation>
    <subcellularLocation>
        <location evidence="1">Membrane</location>
        <topology evidence="1">Single-pass membrane protein</topology>
    </subcellularLocation>
</comment>
<evidence type="ECO:0000313" key="12">
    <source>
        <dbReference type="Proteomes" id="UP000194309"/>
    </source>
</evidence>
<evidence type="ECO:0000256" key="7">
    <source>
        <dbReference type="ARBA" id="ARBA00023010"/>
    </source>
</evidence>
<evidence type="ECO:0000256" key="2">
    <source>
        <dbReference type="ARBA" id="ARBA00022448"/>
    </source>
</evidence>
<dbReference type="PRINTS" id="PR01506">
    <property type="entry name" value="TATBPROTEIN"/>
</dbReference>
<evidence type="ECO:0000256" key="1">
    <source>
        <dbReference type="ARBA" id="ARBA00004167"/>
    </source>
</evidence>
<protein>
    <recommendedName>
        <fullName evidence="9">Sec-independent protein translocase protein TatB homolog</fullName>
    </recommendedName>
</protein>
<dbReference type="NCBIfam" id="TIGR01410">
    <property type="entry name" value="tatB"/>
    <property type="match status" value="1"/>
</dbReference>
<dbReference type="InterPro" id="IPR003369">
    <property type="entry name" value="TatA/B/E"/>
</dbReference>
<evidence type="ECO:0000256" key="3">
    <source>
        <dbReference type="ARBA" id="ARBA00022475"/>
    </source>
</evidence>
<evidence type="ECO:0000256" key="10">
    <source>
        <dbReference type="SAM" id="MobiDB-lite"/>
    </source>
</evidence>
<keyword evidence="12" id="KW-1185">Reference proteome</keyword>
<dbReference type="AlphaFoldDB" id="A0A1X9ST06"/>
<evidence type="ECO:0000256" key="9">
    <source>
        <dbReference type="HAMAP-Rule" id="MF_00237"/>
    </source>
</evidence>
<dbReference type="Proteomes" id="UP000194309">
    <property type="component" value="Chromosome"/>
</dbReference>
<organism evidence="11 12">
    <name type="scientific">Campylobacter devanensis</name>
    <dbReference type="NCBI Taxonomy" id="3161138"/>
    <lineage>
        <taxon>Bacteria</taxon>
        <taxon>Pseudomonadati</taxon>
        <taxon>Campylobacterota</taxon>
        <taxon>Epsilonproteobacteria</taxon>
        <taxon>Campylobacterales</taxon>
        <taxon>Campylobacteraceae</taxon>
        <taxon>Campylobacter</taxon>
    </lineage>
</organism>
<keyword evidence="2 9" id="KW-0813">Transport</keyword>
<proteinExistence type="inferred from homology"/>
<evidence type="ECO:0000313" key="11">
    <source>
        <dbReference type="EMBL" id="ARQ99351.1"/>
    </source>
</evidence>
<reference evidence="11 12" key="1">
    <citation type="journal article" date="2017" name="Genome Biol. Evol.">
        <title>Comparative Genomic Analysis Identifies a Campylobacter Clade Deficient in Selenium Metabolism.</title>
        <authorList>
            <person name="Miller W.G."/>
            <person name="Yee E."/>
            <person name="Lopes B.S."/>
            <person name="Chapman M.H."/>
            <person name="Huynh S."/>
            <person name="Bono J.L."/>
            <person name="Parker C.T."/>
            <person name="Strachan N.J.C."/>
            <person name="Forbes K.J."/>
        </authorList>
    </citation>
    <scope>NUCLEOTIDE SEQUENCE [LARGE SCALE GENOMIC DNA]</scope>
    <source>
        <strain evidence="11 12">NCTC 13003</strain>
    </source>
</reference>
<evidence type="ECO:0000256" key="6">
    <source>
        <dbReference type="ARBA" id="ARBA00022989"/>
    </source>
</evidence>
<keyword evidence="5 9" id="KW-0653">Protein transport</keyword>
<dbReference type="EMBL" id="CP018788">
    <property type="protein sequence ID" value="ARQ99351.1"/>
    <property type="molecule type" value="Genomic_DNA"/>
</dbReference>
<dbReference type="PANTHER" id="PTHR33162:SF1">
    <property type="entry name" value="SEC-INDEPENDENT PROTEIN TRANSLOCASE PROTEIN TATA, CHLOROPLASTIC"/>
    <property type="match status" value="1"/>
</dbReference>
<name>A0A1X9ST06_9BACT</name>
<evidence type="ECO:0000256" key="5">
    <source>
        <dbReference type="ARBA" id="ARBA00022927"/>
    </source>
</evidence>
<feature type="compositionally biased region" description="Basic and acidic residues" evidence="10">
    <location>
        <begin position="170"/>
        <end position="182"/>
    </location>
</feature>
<evidence type="ECO:0000256" key="8">
    <source>
        <dbReference type="ARBA" id="ARBA00023136"/>
    </source>
</evidence>
<keyword evidence="4 9" id="KW-0812">Transmembrane</keyword>
<evidence type="ECO:0000256" key="4">
    <source>
        <dbReference type="ARBA" id="ARBA00022692"/>
    </source>
</evidence>
<dbReference type="OrthoDB" id="5373084at2"/>
<dbReference type="KEGG" id="cdev:CIGN_1075"/>
<keyword evidence="3 9" id="KW-1003">Cell membrane</keyword>
<dbReference type="GO" id="GO:0043953">
    <property type="term" value="P:protein transport by the Tat complex"/>
    <property type="evidence" value="ECO:0007669"/>
    <property type="project" value="UniProtKB-UniRule"/>
</dbReference>
<dbReference type="Gene3D" id="1.20.5.3310">
    <property type="match status" value="1"/>
</dbReference>